<dbReference type="SUPFAM" id="SSF57850">
    <property type="entry name" value="RING/U-box"/>
    <property type="match status" value="3"/>
</dbReference>
<comment type="caution">
    <text evidence="15">The sequence shown here is derived from an EMBL/GenBank/DDBJ whole genome shotgun (WGS) entry which is preliminary data.</text>
</comment>
<evidence type="ECO:0000313" key="16">
    <source>
        <dbReference type="EMBL" id="KAD4584913.1"/>
    </source>
</evidence>
<comment type="similarity">
    <text evidence="4">Belongs to the RBR family. Ariadne subfamily.</text>
</comment>
<keyword evidence="10" id="KW-0833">Ubl conjugation pathway</keyword>
<keyword evidence="11" id="KW-0862">Zinc</keyword>
<evidence type="ECO:0000256" key="8">
    <source>
        <dbReference type="ARBA" id="ARBA00022737"/>
    </source>
</evidence>
<dbReference type="GO" id="GO:0016567">
    <property type="term" value="P:protein ubiquitination"/>
    <property type="evidence" value="ECO:0007669"/>
    <property type="project" value="UniProtKB-UniPathway"/>
</dbReference>
<protein>
    <recommendedName>
        <fullName evidence="5">RBR-type E3 ubiquitin transferase</fullName>
        <ecNumber evidence="5">2.3.2.31</ecNumber>
    </recommendedName>
</protein>
<evidence type="ECO:0000256" key="11">
    <source>
        <dbReference type="ARBA" id="ARBA00022833"/>
    </source>
</evidence>
<evidence type="ECO:0000313" key="15">
    <source>
        <dbReference type="EMBL" id="KAD4584899.1"/>
    </source>
</evidence>
<evidence type="ECO:0000256" key="12">
    <source>
        <dbReference type="PROSITE-ProRule" id="PRU00175"/>
    </source>
</evidence>
<dbReference type="OrthoDB" id="10009520at2759"/>
<reference evidence="15 17" key="1">
    <citation type="submission" date="2019-05" db="EMBL/GenBank/DDBJ databases">
        <title>Mikania micrantha, genome provides insights into the molecular mechanism of rapid growth.</title>
        <authorList>
            <person name="Liu B."/>
        </authorList>
    </citation>
    <scope>NUCLEOTIDE SEQUENCE [LARGE SCALE GENOMIC DNA]</scope>
    <source>
        <strain evidence="15">NLD-2019</strain>
        <tissue evidence="15">Leaf</tissue>
    </source>
</reference>
<dbReference type="EC" id="2.3.2.31" evidence="5"/>
<dbReference type="SMART" id="SM00647">
    <property type="entry name" value="IBR"/>
    <property type="match status" value="2"/>
</dbReference>
<organism evidence="15 17">
    <name type="scientific">Mikania micrantha</name>
    <name type="common">bitter vine</name>
    <dbReference type="NCBI Taxonomy" id="192012"/>
    <lineage>
        <taxon>Eukaryota</taxon>
        <taxon>Viridiplantae</taxon>
        <taxon>Streptophyta</taxon>
        <taxon>Embryophyta</taxon>
        <taxon>Tracheophyta</taxon>
        <taxon>Spermatophyta</taxon>
        <taxon>Magnoliopsida</taxon>
        <taxon>eudicotyledons</taxon>
        <taxon>Gunneridae</taxon>
        <taxon>Pentapetalae</taxon>
        <taxon>asterids</taxon>
        <taxon>campanulids</taxon>
        <taxon>Asterales</taxon>
        <taxon>Asteraceae</taxon>
        <taxon>Asteroideae</taxon>
        <taxon>Heliantheae alliance</taxon>
        <taxon>Eupatorieae</taxon>
        <taxon>Mikania</taxon>
    </lineage>
</organism>
<evidence type="ECO:0000256" key="5">
    <source>
        <dbReference type="ARBA" id="ARBA00012251"/>
    </source>
</evidence>
<evidence type="ECO:0000256" key="9">
    <source>
        <dbReference type="ARBA" id="ARBA00022771"/>
    </source>
</evidence>
<evidence type="ECO:0000259" key="13">
    <source>
        <dbReference type="PROSITE" id="PS50089"/>
    </source>
</evidence>
<dbReference type="CDD" id="cd22584">
    <property type="entry name" value="Rcat_RBR_unk"/>
    <property type="match status" value="1"/>
</dbReference>
<feature type="domain" description="RING-type" evidence="14">
    <location>
        <begin position="84"/>
        <end position="294"/>
    </location>
</feature>
<comment type="catalytic activity">
    <reaction evidence="1">
        <text>[E2 ubiquitin-conjugating enzyme]-S-ubiquitinyl-L-cysteine + [acceptor protein]-L-lysine = [E2 ubiquitin-conjugating enzyme]-L-cysteine + [acceptor protein]-N(6)-ubiquitinyl-L-lysine.</text>
        <dbReference type="EC" id="2.3.2.31"/>
    </reaction>
</comment>
<dbReference type="InterPro" id="IPR031127">
    <property type="entry name" value="E3_UB_ligase_RBR"/>
</dbReference>
<evidence type="ECO:0000313" key="17">
    <source>
        <dbReference type="Proteomes" id="UP000326396"/>
    </source>
</evidence>
<comment type="cofactor">
    <cofactor evidence="2">
        <name>Zn(2+)</name>
        <dbReference type="ChEBI" id="CHEBI:29105"/>
    </cofactor>
</comment>
<accession>A0A5N6NBQ4</accession>
<evidence type="ECO:0000259" key="14">
    <source>
        <dbReference type="PROSITE" id="PS51873"/>
    </source>
</evidence>
<dbReference type="InterPro" id="IPR002867">
    <property type="entry name" value="IBR_dom"/>
</dbReference>
<dbReference type="EMBL" id="SZYD01000012">
    <property type="protein sequence ID" value="KAD4584899.1"/>
    <property type="molecule type" value="Genomic_DNA"/>
</dbReference>
<dbReference type="PROSITE" id="PS00518">
    <property type="entry name" value="ZF_RING_1"/>
    <property type="match status" value="1"/>
</dbReference>
<keyword evidence="6" id="KW-0808">Transferase</keyword>
<evidence type="ECO:0000256" key="1">
    <source>
        <dbReference type="ARBA" id="ARBA00001798"/>
    </source>
</evidence>
<name>A0A5N6NBQ4_9ASTR</name>
<dbReference type="GO" id="GO:0061630">
    <property type="term" value="F:ubiquitin protein ligase activity"/>
    <property type="evidence" value="ECO:0007669"/>
    <property type="project" value="UniProtKB-EC"/>
</dbReference>
<evidence type="ECO:0000256" key="10">
    <source>
        <dbReference type="ARBA" id="ARBA00022786"/>
    </source>
</evidence>
<evidence type="ECO:0000256" key="7">
    <source>
        <dbReference type="ARBA" id="ARBA00022723"/>
    </source>
</evidence>
<dbReference type="PROSITE" id="PS51873">
    <property type="entry name" value="TRIAD"/>
    <property type="match status" value="1"/>
</dbReference>
<dbReference type="CDD" id="cd22582">
    <property type="entry name" value="BRcat_RBR_unk"/>
    <property type="match status" value="1"/>
</dbReference>
<dbReference type="PROSITE" id="PS50089">
    <property type="entry name" value="ZF_RING_2"/>
    <property type="match status" value="1"/>
</dbReference>
<dbReference type="InterPro" id="IPR044066">
    <property type="entry name" value="TRIAD_supradom"/>
</dbReference>
<dbReference type="InterPro" id="IPR013083">
    <property type="entry name" value="Znf_RING/FYVE/PHD"/>
</dbReference>
<dbReference type="PANTHER" id="PTHR11685">
    <property type="entry name" value="RBR FAMILY RING FINGER AND IBR DOMAIN-CONTAINING"/>
    <property type="match status" value="1"/>
</dbReference>
<evidence type="ECO:0000256" key="4">
    <source>
        <dbReference type="ARBA" id="ARBA00005884"/>
    </source>
</evidence>
<keyword evidence="9 12" id="KW-0863">Zinc-finger</keyword>
<dbReference type="FunFam" id="3.30.40.10:FF:000230">
    <property type="entry name" value="RBR-type E3 ubiquitin transferase"/>
    <property type="match status" value="1"/>
</dbReference>
<dbReference type="Gene3D" id="1.20.120.1750">
    <property type="match status" value="1"/>
</dbReference>
<evidence type="ECO:0000256" key="3">
    <source>
        <dbReference type="ARBA" id="ARBA00003976"/>
    </source>
</evidence>
<keyword evidence="17" id="KW-1185">Reference proteome</keyword>
<proteinExistence type="inferred from homology"/>
<dbReference type="AlphaFoldDB" id="A0A5N6NBQ4"/>
<keyword evidence="7" id="KW-0479">Metal-binding</keyword>
<dbReference type="UniPathway" id="UPA00143"/>
<feature type="domain" description="RING-type" evidence="13">
    <location>
        <begin position="88"/>
        <end position="134"/>
    </location>
</feature>
<gene>
    <name evidence="15" type="ORF">E3N88_22500</name>
    <name evidence="16" type="ORF">E3N88_22514</name>
</gene>
<dbReference type="Gene3D" id="3.30.40.10">
    <property type="entry name" value="Zinc/RING finger domain, C3HC4 (zinc finger)"/>
    <property type="match status" value="1"/>
</dbReference>
<dbReference type="InterPro" id="IPR001841">
    <property type="entry name" value="Znf_RING"/>
</dbReference>
<comment type="function">
    <text evidence="3">Might act as an E3 ubiquitin-protein ligase, or as part of E3 complex, which accepts ubiquitin from specific E2 ubiquitin-conjugating enzymes and then transfers it to substrates.</text>
</comment>
<dbReference type="GO" id="GO:0008270">
    <property type="term" value="F:zinc ion binding"/>
    <property type="evidence" value="ECO:0007669"/>
    <property type="project" value="UniProtKB-KW"/>
</dbReference>
<dbReference type="Proteomes" id="UP000326396">
    <property type="component" value="Linkage Group LG2"/>
</dbReference>
<sequence length="294" mass="32639">MNMAGSSSSDLYHIVDDFYFSALHDDDEIFPISDEKYAQELQLQEALISSSSSLIPSSSSSSSSSKKPLFITSSSLSSSSSISTYIFCNICMDTKTESEMFHNTNVCAHLFCSDCIREHVAAKIKANLTTITCPDPNCETLIGPESCRPIVPKPVLERWESILCESLILESDKFYCPFKDCSAMLVDDGGVAVTSSECPNCNRLFCAQCKVAWHCGLNCADFQCLKNGKRTPDDKLFMDLANNKRWKKCSKCCFFVEKTDGCQHITCRCGHQFCYGCGQPWSQSHVCATVMDES</sequence>
<keyword evidence="8" id="KW-0677">Repeat</keyword>
<evidence type="ECO:0000256" key="2">
    <source>
        <dbReference type="ARBA" id="ARBA00001947"/>
    </source>
</evidence>
<dbReference type="Pfam" id="PF01485">
    <property type="entry name" value="IBR"/>
    <property type="match status" value="2"/>
</dbReference>
<dbReference type="EMBL" id="SZYD01000012">
    <property type="protein sequence ID" value="KAD4584913.1"/>
    <property type="molecule type" value="Genomic_DNA"/>
</dbReference>
<dbReference type="InterPro" id="IPR017907">
    <property type="entry name" value="Znf_RING_CS"/>
</dbReference>
<evidence type="ECO:0000256" key="6">
    <source>
        <dbReference type="ARBA" id="ARBA00022679"/>
    </source>
</evidence>